<evidence type="ECO:0000313" key="2">
    <source>
        <dbReference type="Proteomes" id="UP000245838"/>
    </source>
</evidence>
<protein>
    <submittedName>
        <fullName evidence="1">Uncharacterized protein</fullName>
    </submittedName>
</protein>
<evidence type="ECO:0000313" key="1">
    <source>
        <dbReference type="EMBL" id="CRL46071.1"/>
    </source>
</evidence>
<dbReference type="EMBL" id="LN854557">
    <property type="protein sequence ID" value="CRL46071.1"/>
    <property type="molecule type" value="Genomic_DNA"/>
</dbReference>
<accession>A0A193QLM2</accession>
<reference evidence="1 2" key="1">
    <citation type="submission" date="2015-05" db="EMBL/GenBank/DDBJ databases">
        <authorList>
            <person name="Goodhead I."/>
        </authorList>
    </citation>
    <scope>NUCLEOTIDE SEQUENCE [LARGE SCALE GENOMIC DNA]</scope>
    <source>
        <strain evidence="2">morsitans</strain>
    </source>
</reference>
<dbReference type="AlphaFoldDB" id="A0A193QLM2"/>
<dbReference type="Proteomes" id="UP000245838">
    <property type="component" value="Chromosome sggmmb4_Chromosome"/>
</dbReference>
<gene>
    <name evidence="1" type="ORF">SGGMMB4_04349</name>
</gene>
<proteinExistence type="predicted"/>
<name>A0A193QLM2_SODGM</name>
<organism evidence="1 2">
    <name type="scientific">Sodalis glossinidius (strain morsitans)</name>
    <dbReference type="NCBI Taxonomy" id="343509"/>
    <lineage>
        <taxon>Bacteria</taxon>
        <taxon>Pseudomonadati</taxon>
        <taxon>Pseudomonadota</taxon>
        <taxon>Gammaproteobacteria</taxon>
        <taxon>Enterobacterales</taxon>
        <taxon>Bruguierivoracaceae</taxon>
        <taxon>Sodalis</taxon>
    </lineage>
</organism>
<sequence length="63" mass="7274">MTWRVSTRGIDVKPSGTCFGHLMIKYRIGWTCILGIRVMGVSYSDYFFPHCAQVKYPAKRQKS</sequence>